<protein>
    <submittedName>
        <fullName evidence="1">Cupin protein</fullName>
    </submittedName>
</protein>
<feature type="non-terminal residue" evidence="1">
    <location>
        <position position="1"/>
    </location>
</feature>
<accession>W1XSB2</accession>
<gene>
    <name evidence="1" type="ORF">Q604_UNBC12424G0001</name>
</gene>
<name>W1XSB2_9ZZZZ</name>
<reference evidence="1" key="1">
    <citation type="submission" date="2013-12" db="EMBL/GenBank/DDBJ databases">
        <title>A Varibaculum cambriense genome reconstructed from a premature infant gut community with otherwise low bacterial novelty that shifts toward anaerobic metabolism during the third week of life.</title>
        <authorList>
            <person name="Brown C.T."/>
            <person name="Sharon I."/>
            <person name="Thomas B.C."/>
            <person name="Castelle C.J."/>
            <person name="Morowitz M.J."/>
            <person name="Banfield J.F."/>
        </authorList>
    </citation>
    <scope>NUCLEOTIDE SEQUENCE</scope>
</reference>
<organism evidence="1">
    <name type="scientific">human gut metagenome</name>
    <dbReference type="NCBI Taxonomy" id="408170"/>
    <lineage>
        <taxon>unclassified sequences</taxon>
        <taxon>metagenomes</taxon>
        <taxon>organismal metagenomes</taxon>
    </lineage>
</organism>
<dbReference type="SUPFAM" id="SSF51182">
    <property type="entry name" value="RmlC-like cupins"/>
    <property type="match status" value="1"/>
</dbReference>
<dbReference type="InterPro" id="IPR014710">
    <property type="entry name" value="RmlC-like_jellyroll"/>
</dbReference>
<dbReference type="EMBL" id="AZMM01012424">
    <property type="protein sequence ID" value="ETJ33127.1"/>
    <property type="molecule type" value="Genomic_DNA"/>
</dbReference>
<dbReference type="Gene3D" id="2.60.120.10">
    <property type="entry name" value="Jelly Rolls"/>
    <property type="match status" value="1"/>
</dbReference>
<proteinExistence type="predicted"/>
<dbReference type="AlphaFoldDB" id="W1XSB2"/>
<dbReference type="InterPro" id="IPR011051">
    <property type="entry name" value="RmlC_Cupin_sf"/>
</dbReference>
<evidence type="ECO:0000313" key="1">
    <source>
        <dbReference type="EMBL" id="ETJ33127.1"/>
    </source>
</evidence>
<sequence>HMVMIFRGKGQVLLGDEIHDVETGDFIEIPGKTIHQFRANKGDYIGFLCLVNQDRDKVKLLSPEEMEMLRANPKIKEFLESC</sequence>
<comment type="caution">
    <text evidence="1">The sequence shown here is derived from an EMBL/GenBank/DDBJ whole genome shotgun (WGS) entry which is preliminary data.</text>
</comment>